<feature type="transmembrane region" description="Helical" evidence="7">
    <location>
        <begin position="503"/>
        <end position="527"/>
    </location>
</feature>
<dbReference type="Proteomes" id="UP000239907">
    <property type="component" value="Unassembled WGS sequence"/>
</dbReference>
<dbReference type="GO" id="GO:0019645">
    <property type="term" value="P:anaerobic electron transport chain"/>
    <property type="evidence" value="ECO:0007669"/>
    <property type="project" value="InterPro"/>
</dbReference>
<keyword evidence="2" id="KW-0004">4Fe-4S</keyword>
<evidence type="ECO:0000256" key="3">
    <source>
        <dbReference type="ARBA" id="ARBA00022723"/>
    </source>
</evidence>
<dbReference type="Pfam" id="PF04976">
    <property type="entry name" value="DmsC"/>
    <property type="match status" value="1"/>
</dbReference>
<organism evidence="9 10">
    <name type="scientific">Rubritalea profundi</name>
    <dbReference type="NCBI Taxonomy" id="1658618"/>
    <lineage>
        <taxon>Bacteria</taxon>
        <taxon>Pseudomonadati</taxon>
        <taxon>Verrucomicrobiota</taxon>
        <taxon>Verrucomicrobiia</taxon>
        <taxon>Verrucomicrobiales</taxon>
        <taxon>Rubritaleaceae</taxon>
        <taxon>Rubritalea</taxon>
    </lineage>
</organism>
<dbReference type="PROSITE" id="PS51379">
    <property type="entry name" value="4FE4S_FER_2"/>
    <property type="match status" value="2"/>
</dbReference>
<feature type="transmembrane region" description="Helical" evidence="7">
    <location>
        <begin position="423"/>
        <end position="442"/>
    </location>
</feature>
<evidence type="ECO:0000256" key="7">
    <source>
        <dbReference type="SAM" id="Phobius"/>
    </source>
</evidence>
<name>A0A2S7U827_9BACT</name>
<dbReference type="GO" id="GO:0046872">
    <property type="term" value="F:metal ion binding"/>
    <property type="evidence" value="ECO:0007669"/>
    <property type="project" value="UniProtKB-KW"/>
</dbReference>
<evidence type="ECO:0000256" key="5">
    <source>
        <dbReference type="ARBA" id="ARBA00023004"/>
    </source>
</evidence>
<protein>
    <recommendedName>
        <fullName evidence="8">4Fe-4S ferredoxin-type domain-containing protein</fullName>
    </recommendedName>
</protein>
<feature type="transmembrane region" description="Helical" evidence="7">
    <location>
        <begin position="349"/>
        <end position="368"/>
    </location>
</feature>
<keyword evidence="4" id="KW-0677">Repeat</keyword>
<dbReference type="InterPro" id="IPR017900">
    <property type="entry name" value="4Fe4S_Fe_S_CS"/>
</dbReference>
<feature type="transmembrane region" description="Helical" evidence="7">
    <location>
        <begin position="303"/>
        <end position="328"/>
    </location>
</feature>
<dbReference type="Gene3D" id="3.30.70.20">
    <property type="match status" value="2"/>
</dbReference>
<dbReference type="InterPro" id="IPR051555">
    <property type="entry name" value="FDH_Electron_Transfer_Unit"/>
</dbReference>
<keyword evidence="3" id="KW-0479">Metal-binding</keyword>
<evidence type="ECO:0000256" key="1">
    <source>
        <dbReference type="ARBA" id="ARBA00004196"/>
    </source>
</evidence>
<evidence type="ECO:0000313" key="10">
    <source>
        <dbReference type="Proteomes" id="UP000239907"/>
    </source>
</evidence>
<dbReference type="GO" id="GO:0030313">
    <property type="term" value="C:cell envelope"/>
    <property type="evidence" value="ECO:0007669"/>
    <property type="project" value="UniProtKB-SubCell"/>
</dbReference>
<dbReference type="AlphaFoldDB" id="A0A2S7U827"/>
<feature type="domain" description="4Fe-4S ferredoxin-type" evidence="8">
    <location>
        <begin position="72"/>
        <end position="102"/>
    </location>
</feature>
<keyword evidence="6" id="KW-0411">Iron-sulfur</keyword>
<dbReference type="SUPFAM" id="SSF54862">
    <property type="entry name" value="4Fe-4S ferredoxins"/>
    <property type="match status" value="1"/>
</dbReference>
<evidence type="ECO:0000256" key="6">
    <source>
        <dbReference type="ARBA" id="ARBA00023014"/>
    </source>
</evidence>
<gene>
    <name evidence="9" type="ORF">BSZ32_17435</name>
</gene>
<dbReference type="PANTHER" id="PTHR43545">
    <property type="entry name" value="FORMATE DEHYDROGENASE, NITRATE-INDUCIBLE, IRON-SULFUR SUBUNIT"/>
    <property type="match status" value="1"/>
</dbReference>
<dbReference type="CDD" id="cd16371">
    <property type="entry name" value="DMSOR_beta_like"/>
    <property type="match status" value="1"/>
</dbReference>
<keyword evidence="10" id="KW-1185">Reference proteome</keyword>
<comment type="subcellular location">
    <subcellularLocation>
        <location evidence="1">Cell envelope</location>
    </subcellularLocation>
</comment>
<dbReference type="Pfam" id="PF13247">
    <property type="entry name" value="Fer4_11"/>
    <property type="match status" value="1"/>
</dbReference>
<evidence type="ECO:0000256" key="2">
    <source>
        <dbReference type="ARBA" id="ARBA00022485"/>
    </source>
</evidence>
<dbReference type="PANTHER" id="PTHR43545:SF6">
    <property type="entry name" value="FORMATE DEHYDROGENASE, NITRATE-INDUCIBLE, IRON-SULFUR SUBUNIT"/>
    <property type="match status" value="1"/>
</dbReference>
<comment type="caution">
    <text evidence="9">The sequence shown here is derived from an EMBL/GenBank/DDBJ whole genome shotgun (WGS) entry which is preliminary data.</text>
</comment>
<dbReference type="InterPro" id="IPR007059">
    <property type="entry name" value="DmsC"/>
</dbReference>
<evidence type="ECO:0000256" key="4">
    <source>
        <dbReference type="ARBA" id="ARBA00022737"/>
    </source>
</evidence>
<dbReference type="Pfam" id="PF12797">
    <property type="entry name" value="Fer4_2"/>
    <property type="match status" value="1"/>
</dbReference>
<reference evidence="9 10" key="1">
    <citation type="submission" date="2016-12" db="EMBL/GenBank/DDBJ databases">
        <title>Study of bacterial adaptation to deep sea.</title>
        <authorList>
            <person name="Song J."/>
            <person name="Yoshizawa S."/>
            <person name="Kogure K."/>
        </authorList>
    </citation>
    <scope>NUCLEOTIDE SEQUENCE [LARGE SCALE GENOMIC DNA]</scope>
    <source>
        <strain evidence="9 10">SAORIC-165</strain>
    </source>
</reference>
<feature type="transmembrane region" description="Helical" evidence="7">
    <location>
        <begin position="454"/>
        <end position="476"/>
    </location>
</feature>
<dbReference type="GO" id="GO:0016020">
    <property type="term" value="C:membrane"/>
    <property type="evidence" value="ECO:0007669"/>
    <property type="project" value="InterPro"/>
</dbReference>
<dbReference type="PROSITE" id="PS00198">
    <property type="entry name" value="4FE4S_FER_1"/>
    <property type="match status" value="1"/>
</dbReference>
<proteinExistence type="predicted"/>
<keyword evidence="7" id="KW-1133">Transmembrane helix</keyword>
<accession>A0A2S7U827</accession>
<feature type="transmembrane region" description="Helical" evidence="7">
    <location>
        <begin position="388"/>
        <end position="411"/>
    </location>
</feature>
<evidence type="ECO:0000259" key="8">
    <source>
        <dbReference type="PROSITE" id="PS51379"/>
    </source>
</evidence>
<sequence>MRAGDRIDTSVISDLLDTNSEITLIDQLLTEQRTLTAVERFSQKHEDATAPIQSKYYQDLIPIRKPSTGEQYGFEVDLDKCTGCKACVVACHSLNGLKEEESWRDIGAIRGIADGVAEQQTVTSACHHCLDPACLSGCPVGAYEKMPDTGVVRHLDDQCIGCQYCSLKCPYDVPKYDKSLGIVRKCDMCHERLAEGEAPACVQSCPSGAISIQLINVEEKKAEATQGGSMIAGAFRSDYTLPTTNFRTKRKLTSGMESADEMDLTPAHGHSPLVWMLMLTQVAVGVSVIDGLGRLFAPEHFESLSQVLTVIAVVLGNIGLGSSLLHLGSPLGAWRVFLGLKTSWLSREIVIFGAWMPALMLYASLVWFPVCSNFLASALQLEIPTTVITLSALAAAGLGILSVFCSIMVYVDTKRDFWTMKRTAGRFFGSMLLGGFSGLIFTEGLINGEVAATTGVAFLAALLFKVFVEACLLVPVRSKEWSYSKKSALIQLRSLRSILKLRWTSFAAALICGVVSLYMPSIALLVLPTILLGEWLERRIFFQAVVTLKMPGELNQSSH</sequence>
<dbReference type="GO" id="GO:0051539">
    <property type="term" value="F:4 iron, 4 sulfur cluster binding"/>
    <property type="evidence" value="ECO:0007669"/>
    <property type="project" value="UniProtKB-KW"/>
</dbReference>
<feature type="domain" description="4Fe-4S ferredoxin-type" evidence="8">
    <location>
        <begin position="150"/>
        <end position="179"/>
    </location>
</feature>
<keyword evidence="7" id="KW-0812">Transmembrane</keyword>
<keyword evidence="7" id="KW-0472">Membrane</keyword>
<evidence type="ECO:0000313" key="9">
    <source>
        <dbReference type="EMBL" id="PQJ30413.1"/>
    </source>
</evidence>
<dbReference type="InterPro" id="IPR017896">
    <property type="entry name" value="4Fe4S_Fe-S-bd"/>
</dbReference>
<keyword evidence="5" id="KW-0408">Iron</keyword>
<dbReference type="EMBL" id="MQWA01000001">
    <property type="protein sequence ID" value="PQJ30413.1"/>
    <property type="molecule type" value="Genomic_DNA"/>
</dbReference>